<sequence>MAQKNVFTLERSIVSGQHLTLGIVRGMWNASHFLDLYLGDLKGNGVQSYLKVFPSARYQSAKASASRLLKKPSVKLTMKKKLGIMGDVDKC</sequence>
<evidence type="ECO:0000313" key="1">
    <source>
        <dbReference type="EMBL" id="SVC49245.1"/>
    </source>
</evidence>
<protein>
    <submittedName>
        <fullName evidence="1">Uncharacterized protein</fullName>
    </submittedName>
</protein>
<gene>
    <name evidence="1" type="ORF">METZ01_LOCUS302099</name>
</gene>
<dbReference type="AlphaFoldDB" id="A0A382MMA3"/>
<accession>A0A382MMA3</accession>
<proteinExistence type="predicted"/>
<organism evidence="1">
    <name type="scientific">marine metagenome</name>
    <dbReference type="NCBI Taxonomy" id="408172"/>
    <lineage>
        <taxon>unclassified sequences</taxon>
        <taxon>metagenomes</taxon>
        <taxon>ecological metagenomes</taxon>
    </lineage>
</organism>
<dbReference type="Gene3D" id="1.10.10.1400">
    <property type="entry name" value="Terminase, small subunit, N-terminal DNA-binding domain, HTH motif"/>
    <property type="match status" value="1"/>
</dbReference>
<dbReference type="InterPro" id="IPR038713">
    <property type="entry name" value="Terminase_Gp1_N_sf"/>
</dbReference>
<reference evidence="1" key="1">
    <citation type="submission" date="2018-05" db="EMBL/GenBank/DDBJ databases">
        <authorList>
            <person name="Lanie J.A."/>
            <person name="Ng W.-L."/>
            <person name="Kazmierczak K.M."/>
            <person name="Andrzejewski T.M."/>
            <person name="Davidsen T.M."/>
            <person name="Wayne K.J."/>
            <person name="Tettelin H."/>
            <person name="Glass J.I."/>
            <person name="Rusch D."/>
            <person name="Podicherti R."/>
            <person name="Tsui H.-C.T."/>
            <person name="Winkler M.E."/>
        </authorList>
    </citation>
    <scope>NUCLEOTIDE SEQUENCE</scope>
</reference>
<dbReference type="EMBL" id="UINC01094202">
    <property type="protein sequence ID" value="SVC49245.1"/>
    <property type="molecule type" value="Genomic_DNA"/>
</dbReference>
<name>A0A382MMA3_9ZZZZ</name>